<evidence type="ECO:0000313" key="2">
    <source>
        <dbReference type="Proteomes" id="UP001222027"/>
    </source>
</evidence>
<keyword evidence="2" id="KW-1185">Reference proteome</keyword>
<accession>A0AAV8QB35</accession>
<dbReference type="Proteomes" id="UP001222027">
    <property type="component" value="Unassembled WGS sequence"/>
</dbReference>
<comment type="caution">
    <text evidence="1">The sequence shown here is derived from an EMBL/GenBank/DDBJ whole genome shotgun (WGS) entry which is preliminary data.</text>
</comment>
<dbReference type="AlphaFoldDB" id="A0AAV8QB35"/>
<evidence type="ECO:0000313" key="1">
    <source>
        <dbReference type="EMBL" id="KAJ8510125.1"/>
    </source>
</evidence>
<protein>
    <submittedName>
        <fullName evidence="1">Uncharacterized protein</fullName>
    </submittedName>
</protein>
<dbReference type="EMBL" id="JAQQAF010000001">
    <property type="protein sequence ID" value="KAJ8510125.1"/>
    <property type="molecule type" value="Genomic_DNA"/>
</dbReference>
<reference evidence="1 2" key="1">
    <citation type="submission" date="2022-12" db="EMBL/GenBank/DDBJ databases">
        <title>Chromosome-scale assembly of the Ensete ventricosum genome.</title>
        <authorList>
            <person name="Dussert Y."/>
            <person name="Stocks J."/>
            <person name="Wendawek A."/>
            <person name="Woldeyes F."/>
            <person name="Nichols R.A."/>
            <person name="Borrell J.S."/>
        </authorList>
    </citation>
    <scope>NUCLEOTIDE SEQUENCE [LARGE SCALE GENOMIC DNA]</scope>
    <source>
        <strain evidence="2">cv. Maze</strain>
        <tissue evidence="1">Seeds</tissue>
    </source>
</reference>
<sequence length="86" mass="9567">MDNDPPRLDRPTPVRCCDRATVTDSDVIGSHSESDKLASPKAMMMFLPESDTLCRIPIRYYVEALRYIYIAETELAGSSGEGKIAK</sequence>
<gene>
    <name evidence="1" type="ORF">OPV22_000559</name>
</gene>
<proteinExistence type="predicted"/>
<name>A0AAV8QB35_ENSVE</name>
<organism evidence="1 2">
    <name type="scientific">Ensete ventricosum</name>
    <name type="common">Abyssinian banana</name>
    <name type="synonym">Musa ensete</name>
    <dbReference type="NCBI Taxonomy" id="4639"/>
    <lineage>
        <taxon>Eukaryota</taxon>
        <taxon>Viridiplantae</taxon>
        <taxon>Streptophyta</taxon>
        <taxon>Embryophyta</taxon>
        <taxon>Tracheophyta</taxon>
        <taxon>Spermatophyta</taxon>
        <taxon>Magnoliopsida</taxon>
        <taxon>Liliopsida</taxon>
        <taxon>Zingiberales</taxon>
        <taxon>Musaceae</taxon>
        <taxon>Ensete</taxon>
    </lineage>
</organism>